<evidence type="ECO:0000313" key="1">
    <source>
        <dbReference type="EMBL" id="GAA1138224.1"/>
    </source>
</evidence>
<proteinExistence type="predicted"/>
<evidence type="ECO:0000313" key="2">
    <source>
        <dbReference type="Proteomes" id="UP001499979"/>
    </source>
</evidence>
<reference evidence="2" key="1">
    <citation type="journal article" date="2019" name="Int. J. Syst. Evol. Microbiol.">
        <title>The Global Catalogue of Microorganisms (GCM) 10K type strain sequencing project: providing services to taxonomists for standard genome sequencing and annotation.</title>
        <authorList>
            <consortium name="The Broad Institute Genomics Platform"/>
            <consortium name="The Broad Institute Genome Sequencing Center for Infectious Disease"/>
            <person name="Wu L."/>
            <person name="Ma J."/>
        </authorList>
    </citation>
    <scope>NUCLEOTIDE SEQUENCE [LARGE SCALE GENOMIC DNA]</scope>
    <source>
        <strain evidence="2">JCM 11813</strain>
    </source>
</reference>
<comment type="caution">
    <text evidence="1">The sequence shown here is derived from an EMBL/GenBank/DDBJ whole genome shotgun (WGS) entry which is preliminary data.</text>
</comment>
<gene>
    <name evidence="1" type="ORF">GCM10009606_17560</name>
</gene>
<dbReference type="Proteomes" id="UP001499979">
    <property type="component" value="Unassembled WGS sequence"/>
</dbReference>
<dbReference type="EMBL" id="BAAAJE010000006">
    <property type="protein sequence ID" value="GAA1138224.1"/>
    <property type="molecule type" value="Genomic_DNA"/>
</dbReference>
<sequence>MRAASSLPCERPFWTWREAIEVASRANATGRVSLRREGERWVVRYDAPLMLVNAG</sequence>
<keyword evidence="2" id="KW-1185">Reference proteome</keyword>
<organism evidence="1 2">
    <name type="scientific">Nocardioides aquiterrae</name>
    <dbReference type="NCBI Taxonomy" id="203799"/>
    <lineage>
        <taxon>Bacteria</taxon>
        <taxon>Bacillati</taxon>
        <taxon>Actinomycetota</taxon>
        <taxon>Actinomycetes</taxon>
        <taxon>Propionibacteriales</taxon>
        <taxon>Nocardioidaceae</taxon>
        <taxon>Nocardioides</taxon>
    </lineage>
</organism>
<accession>A0ABP4EVY7</accession>
<protein>
    <submittedName>
        <fullName evidence="1">Uncharacterized protein</fullName>
    </submittedName>
</protein>
<name>A0ABP4EVY7_9ACTN</name>
<dbReference type="RefSeq" id="WP_343907120.1">
    <property type="nucleotide sequence ID" value="NZ_BAAAJE010000006.1"/>
</dbReference>